<comment type="function">
    <text evidence="1">Probable adenosyl-L-methionine (AdoMet)-dependent tRNA (uracil-O(2)-)-methyltransferase.</text>
</comment>
<sequence length="588" mass="67849">MSFAKMFFTDLTVDSFWESVRILLTKPHVINKRLWGSKIWFKYECKANSPIWKLPTNCSRLEESITNENVEKHVTDIFNELEISRDKGNNAQDICEVALIELLSKTYTDKRAYQLVFLQKNKSTVTFFNVTPIKWAQNIAPDFSYSIQLSGQNELVLVAFADEKATTCQWLINTLLPQIIKWGTESVQNKSKPIICAESLALVSKMEYYEKYNYLKLKYGKEMVKIWPECTDASKFVYEDIAITAYLLLLWEQDDSKDKKTFIDLGCGNGLLVYILTKEGHSGVGLDVRKRNIWDMYPPDVILKEKTITPSDISIFPDVDWVIGNHSDELTPWIPVISANISYRCNFFLLPCCAYNFDGSKYQRKNSKNSQYVDYLGYIKQLCEHCGFKTDIDRLKIPSTKRICLVSTGRMYTDEQYEEYCKKIDSIVHYRLNTNQDTQSNFKARVQVEKVRNCTQIDKNIVSSIVDSITKYLLQGCSETDTTWSTGNTADINELIPLISKEQLNVLKSECGGLQTLLKNNHNIFKVQSGKVQLRYPKTIEEININTKKRKPTQSTIKIKQKPCWFYQNHPQGCPLADADCSFIHVKS</sequence>
<reference evidence="13 14" key="1">
    <citation type="submission" date="2020-04" db="EMBL/GenBank/DDBJ databases">
        <authorList>
            <person name="Wallbank WR R."/>
            <person name="Pardo Diaz C."/>
            <person name="Kozak K."/>
            <person name="Martin S."/>
            <person name="Jiggins C."/>
            <person name="Moest M."/>
            <person name="Warren A I."/>
            <person name="Byers J.R.P. K."/>
            <person name="Montejo-Kovacevich G."/>
            <person name="Yen C E."/>
        </authorList>
    </citation>
    <scope>NUCLEOTIDE SEQUENCE [LARGE SCALE GENOMIC DNA]</scope>
</reference>
<dbReference type="PROSITE" id="PS50103">
    <property type="entry name" value="ZF_C3H1"/>
    <property type="match status" value="1"/>
</dbReference>
<evidence type="ECO:0000259" key="12">
    <source>
        <dbReference type="PROSITE" id="PS50103"/>
    </source>
</evidence>
<evidence type="ECO:0000256" key="8">
    <source>
        <dbReference type="ARBA" id="ARBA00022694"/>
    </source>
</evidence>
<comment type="function">
    <text evidence="11">Adenosyl-L-methionine (AdoMet)-dependent tRNA (uracil-O(2)-)-methyltransferase.</text>
</comment>
<feature type="domain" description="C3H1-type" evidence="12">
    <location>
        <begin position="558"/>
        <end position="588"/>
    </location>
</feature>
<dbReference type="GO" id="GO:0030488">
    <property type="term" value="P:tRNA methylation"/>
    <property type="evidence" value="ECO:0007669"/>
    <property type="project" value="UniProtKB-UniRule"/>
</dbReference>
<keyword evidence="5 11" id="KW-0489">Methyltransferase</keyword>
<dbReference type="Pfam" id="PF07757">
    <property type="entry name" value="AdoMet_MTase"/>
    <property type="match status" value="1"/>
</dbReference>
<evidence type="ECO:0000256" key="2">
    <source>
        <dbReference type="ARBA" id="ARBA00004496"/>
    </source>
</evidence>
<keyword evidence="7 11" id="KW-0949">S-adenosyl-L-methionine</keyword>
<evidence type="ECO:0000256" key="1">
    <source>
        <dbReference type="ARBA" id="ARBA00002778"/>
    </source>
</evidence>
<dbReference type="EC" id="2.1.1.211" evidence="11"/>
<accession>A0A8S0Z6L0</accession>
<evidence type="ECO:0000256" key="9">
    <source>
        <dbReference type="ARBA" id="ARBA00047957"/>
    </source>
</evidence>
<dbReference type="EMBL" id="CADEBD010000283">
    <property type="protein sequence ID" value="CAB3228615.1"/>
    <property type="molecule type" value="Genomic_DNA"/>
</dbReference>
<evidence type="ECO:0000256" key="11">
    <source>
        <dbReference type="RuleBase" id="RU368004"/>
    </source>
</evidence>
<protein>
    <recommendedName>
        <fullName evidence="11">tRNA (uracil-O(2)-)-methyltransferase</fullName>
        <ecNumber evidence="11">2.1.1.211</ecNumber>
    </recommendedName>
</protein>
<evidence type="ECO:0000256" key="5">
    <source>
        <dbReference type="ARBA" id="ARBA00022603"/>
    </source>
</evidence>
<evidence type="ECO:0000256" key="6">
    <source>
        <dbReference type="ARBA" id="ARBA00022679"/>
    </source>
</evidence>
<comment type="catalytic activity">
    <reaction evidence="9 11">
        <text>uridine(44) in tRNA(Ser) + S-adenosyl-L-methionine = 2'-O-methyluridine(44) in tRNA(Ser) + S-adenosyl-L-homocysteine + H(+)</text>
        <dbReference type="Rhea" id="RHEA:43100"/>
        <dbReference type="Rhea" id="RHEA-COMP:10339"/>
        <dbReference type="Rhea" id="RHEA-COMP:10340"/>
        <dbReference type="ChEBI" id="CHEBI:15378"/>
        <dbReference type="ChEBI" id="CHEBI:57856"/>
        <dbReference type="ChEBI" id="CHEBI:59789"/>
        <dbReference type="ChEBI" id="CHEBI:65315"/>
        <dbReference type="ChEBI" id="CHEBI:74478"/>
        <dbReference type="EC" id="2.1.1.211"/>
    </reaction>
</comment>
<dbReference type="Proteomes" id="UP000494256">
    <property type="component" value="Unassembled WGS sequence"/>
</dbReference>
<comment type="similarity">
    <text evidence="3 11">Belongs to the TRM44 family.</text>
</comment>
<dbReference type="GO" id="GO:0008270">
    <property type="term" value="F:zinc ion binding"/>
    <property type="evidence" value="ECO:0007669"/>
    <property type="project" value="UniProtKB-KW"/>
</dbReference>
<comment type="caution">
    <text evidence="13">The sequence shown here is derived from an EMBL/GenBank/DDBJ whole genome shotgun (WGS) entry which is preliminary data.</text>
</comment>
<dbReference type="InterPro" id="IPR029063">
    <property type="entry name" value="SAM-dependent_MTases_sf"/>
</dbReference>
<dbReference type="GO" id="GO:0141101">
    <property type="term" value="F:tRNA(Ser) (uridine(44)-2'-O-)-methyltransferase activity"/>
    <property type="evidence" value="ECO:0007669"/>
    <property type="project" value="UniProtKB-EC"/>
</dbReference>
<evidence type="ECO:0000256" key="10">
    <source>
        <dbReference type="PROSITE-ProRule" id="PRU00723"/>
    </source>
</evidence>
<dbReference type="SUPFAM" id="SSF53335">
    <property type="entry name" value="S-adenosyl-L-methionine-dependent methyltransferases"/>
    <property type="match status" value="1"/>
</dbReference>
<gene>
    <name evidence="13" type="ORF">APLA_LOCUS3600</name>
</gene>
<evidence type="ECO:0000256" key="4">
    <source>
        <dbReference type="ARBA" id="ARBA00022490"/>
    </source>
</evidence>
<feature type="zinc finger region" description="C3H1-type" evidence="10">
    <location>
        <begin position="558"/>
        <end position="588"/>
    </location>
</feature>
<dbReference type="InterPro" id="IPR011671">
    <property type="entry name" value="tRNA_uracil_MeTrfase"/>
</dbReference>
<proteinExistence type="inferred from homology"/>
<keyword evidence="10" id="KW-0862">Zinc</keyword>
<name>A0A8S0Z6L0_ARCPL</name>
<keyword evidence="10" id="KW-0479">Metal-binding</keyword>
<evidence type="ECO:0000256" key="7">
    <source>
        <dbReference type="ARBA" id="ARBA00022691"/>
    </source>
</evidence>
<keyword evidence="8 11" id="KW-0819">tRNA processing</keyword>
<organism evidence="13 14">
    <name type="scientific">Arctia plantaginis</name>
    <name type="common">Wood tiger moth</name>
    <name type="synonym">Phalaena plantaginis</name>
    <dbReference type="NCBI Taxonomy" id="874455"/>
    <lineage>
        <taxon>Eukaryota</taxon>
        <taxon>Metazoa</taxon>
        <taxon>Ecdysozoa</taxon>
        <taxon>Arthropoda</taxon>
        <taxon>Hexapoda</taxon>
        <taxon>Insecta</taxon>
        <taxon>Pterygota</taxon>
        <taxon>Neoptera</taxon>
        <taxon>Endopterygota</taxon>
        <taxon>Lepidoptera</taxon>
        <taxon>Glossata</taxon>
        <taxon>Ditrysia</taxon>
        <taxon>Noctuoidea</taxon>
        <taxon>Erebidae</taxon>
        <taxon>Arctiinae</taxon>
        <taxon>Arctia</taxon>
    </lineage>
</organism>
<dbReference type="PANTHER" id="PTHR21210">
    <property type="entry name" value="TRNA (URACIL-O(2)-)-METHYLTRANSFERASE-RELATED"/>
    <property type="match status" value="1"/>
</dbReference>
<dbReference type="PANTHER" id="PTHR21210:SF0">
    <property type="entry name" value="TRNA (URACIL-O(2)-)-METHYLTRANSFERASE-RELATED"/>
    <property type="match status" value="1"/>
</dbReference>
<evidence type="ECO:0000313" key="14">
    <source>
        <dbReference type="Proteomes" id="UP000494256"/>
    </source>
</evidence>
<keyword evidence="6 11" id="KW-0808">Transferase</keyword>
<dbReference type="AlphaFoldDB" id="A0A8S0Z6L0"/>
<dbReference type="GO" id="GO:0005737">
    <property type="term" value="C:cytoplasm"/>
    <property type="evidence" value="ECO:0007669"/>
    <property type="project" value="UniProtKB-SubCell"/>
</dbReference>
<evidence type="ECO:0000313" key="13">
    <source>
        <dbReference type="EMBL" id="CAB3228615.1"/>
    </source>
</evidence>
<comment type="subcellular location">
    <subcellularLocation>
        <location evidence="2 11">Cytoplasm</location>
    </subcellularLocation>
</comment>
<keyword evidence="4 11" id="KW-0963">Cytoplasm</keyword>
<dbReference type="InterPro" id="IPR000571">
    <property type="entry name" value="Znf_CCCH"/>
</dbReference>
<keyword evidence="10" id="KW-0863">Zinc-finger</keyword>
<evidence type="ECO:0000256" key="3">
    <source>
        <dbReference type="ARBA" id="ARBA00009056"/>
    </source>
</evidence>